<evidence type="ECO:0000256" key="5">
    <source>
        <dbReference type="ARBA" id="ARBA00022989"/>
    </source>
</evidence>
<dbReference type="InterPro" id="IPR011066">
    <property type="entry name" value="MscS_channel_C_sf"/>
</dbReference>
<feature type="transmembrane region" description="Helical" evidence="7">
    <location>
        <begin position="23"/>
        <end position="40"/>
    </location>
</feature>
<dbReference type="InterPro" id="IPR023408">
    <property type="entry name" value="MscS_beta-dom_sf"/>
</dbReference>
<dbReference type="Gene3D" id="3.30.70.100">
    <property type="match status" value="1"/>
</dbReference>
<evidence type="ECO:0000256" key="1">
    <source>
        <dbReference type="ARBA" id="ARBA00004651"/>
    </source>
</evidence>
<dbReference type="STRING" id="45070.Lnau_0348"/>
<dbReference type="EMBL" id="LNYO01000004">
    <property type="protein sequence ID" value="KTD38854.1"/>
    <property type="molecule type" value="Genomic_DNA"/>
</dbReference>
<dbReference type="InterPro" id="IPR011014">
    <property type="entry name" value="MscS_channel_TM-2"/>
</dbReference>
<name>A0A0W0X2X3_9GAMM</name>
<evidence type="ECO:0000256" key="3">
    <source>
        <dbReference type="ARBA" id="ARBA00022475"/>
    </source>
</evidence>
<keyword evidence="7" id="KW-0407">Ion channel</keyword>
<comment type="caution">
    <text evidence="10">The sequence shown here is derived from an EMBL/GenBank/DDBJ whole genome shotgun (WGS) entry which is preliminary data.</text>
</comment>
<keyword evidence="4 7" id="KW-0812">Transmembrane</keyword>
<evidence type="ECO:0000256" key="6">
    <source>
        <dbReference type="ARBA" id="ARBA00023136"/>
    </source>
</evidence>
<dbReference type="PATRIC" id="fig|45070.6.peg.365"/>
<dbReference type="InterPro" id="IPR010920">
    <property type="entry name" value="LSM_dom_sf"/>
</dbReference>
<evidence type="ECO:0000256" key="2">
    <source>
        <dbReference type="ARBA" id="ARBA00008017"/>
    </source>
</evidence>
<evidence type="ECO:0000313" key="10">
    <source>
        <dbReference type="EMBL" id="KTD38854.1"/>
    </source>
</evidence>
<keyword evidence="5 7" id="KW-1133">Transmembrane helix</keyword>
<dbReference type="Gene3D" id="1.10.287.1260">
    <property type="match status" value="1"/>
</dbReference>
<keyword evidence="7" id="KW-0813">Transport</keyword>
<evidence type="ECO:0000256" key="4">
    <source>
        <dbReference type="ARBA" id="ARBA00022692"/>
    </source>
</evidence>
<dbReference type="Pfam" id="PF00924">
    <property type="entry name" value="MS_channel_2nd"/>
    <property type="match status" value="1"/>
</dbReference>
<dbReference type="GO" id="GO:0005886">
    <property type="term" value="C:plasma membrane"/>
    <property type="evidence" value="ECO:0007669"/>
    <property type="project" value="UniProtKB-SubCell"/>
</dbReference>
<reference evidence="10 11" key="1">
    <citation type="submission" date="2015-11" db="EMBL/GenBank/DDBJ databases">
        <title>Genomic analysis of 38 Legionella species identifies large and diverse effector repertoires.</title>
        <authorList>
            <person name="Burstein D."/>
            <person name="Amaro F."/>
            <person name="Zusman T."/>
            <person name="Lifshitz Z."/>
            <person name="Cohen O."/>
            <person name="Gilbert J.A."/>
            <person name="Pupko T."/>
            <person name="Shuman H.A."/>
            <person name="Segal G."/>
        </authorList>
    </citation>
    <scope>NUCLEOTIDE SEQUENCE [LARGE SCALE GENOMIC DNA]</scope>
    <source>
        <strain evidence="10 11">ATCC 49506</strain>
    </source>
</reference>
<dbReference type="Proteomes" id="UP000054725">
    <property type="component" value="Unassembled WGS sequence"/>
</dbReference>
<feature type="transmembrane region" description="Helical" evidence="7">
    <location>
        <begin position="61"/>
        <end position="81"/>
    </location>
</feature>
<comment type="caution">
    <text evidence="7">Lacks conserved residue(s) required for the propagation of feature annotation.</text>
</comment>
<dbReference type="RefSeq" id="WP_058503430.1">
    <property type="nucleotide sequence ID" value="NZ_CAAAIF010000005.1"/>
</dbReference>
<feature type="domain" description="Mechanosensitive ion channel MscS C-terminal" evidence="9">
    <location>
        <begin position="181"/>
        <end position="261"/>
    </location>
</feature>
<evidence type="ECO:0000256" key="7">
    <source>
        <dbReference type="RuleBase" id="RU369025"/>
    </source>
</evidence>
<dbReference type="SUPFAM" id="SSF50182">
    <property type="entry name" value="Sm-like ribonucleoproteins"/>
    <property type="match status" value="1"/>
</dbReference>
<dbReference type="SUPFAM" id="SSF82861">
    <property type="entry name" value="Mechanosensitive channel protein MscS (YggB), transmembrane region"/>
    <property type="match status" value="1"/>
</dbReference>
<comment type="similarity">
    <text evidence="2 7">Belongs to the MscS (TC 1.A.23) family.</text>
</comment>
<keyword evidence="7" id="KW-0406">Ion transport</keyword>
<dbReference type="OrthoDB" id="9799209at2"/>
<comment type="subunit">
    <text evidence="7">Homoheptamer.</text>
</comment>
<sequence length="272" mass="30401">MELGHLLAGKSINYNYFLNPDRIMSFTCAICLFFIGYLIAKRLSLVTERALSKRCSRHQIMLARRSVFYIIFTVFFVASLQHLGFKLSVLLGAAGVFTVALSFASQTAASNLISGIFLLFEHPFKVGDTIEVKGINGVVDSIDLLSTKLKTPDNKLVRIPNEAMIKSEIINLSYFSTRRIDLIVSVAYSCDLSKVKSMLVKIANDCAQVLNDPEPNVTINNFANAAVELKFMVWVNTADVSLVRNSLQETIKQQFDQEEIETPLPQVTVHRV</sequence>
<dbReference type="Pfam" id="PF21082">
    <property type="entry name" value="MS_channel_3rd"/>
    <property type="match status" value="1"/>
</dbReference>
<comment type="function">
    <text evidence="7">Mechanosensitive channel that participates in the regulation of osmotic pressure changes within the cell, opening in response to stretch forces in the membrane lipid bilayer, without the need for other proteins. Contributes to normal resistance to hypoosmotic shock. Forms an ion channel of 1.0 nanosiemens conductance with a slight preference for anions.</text>
</comment>
<dbReference type="InterPro" id="IPR049278">
    <property type="entry name" value="MS_channel_C"/>
</dbReference>
<comment type="subcellular location">
    <subcellularLocation>
        <location evidence="7">Cell inner membrane</location>
        <topology evidence="7">Multi-pass membrane protein</topology>
    </subcellularLocation>
    <subcellularLocation>
        <location evidence="1">Cell membrane</location>
        <topology evidence="1">Multi-pass membrane protein</topology>
    </subcellularLocation>
</comment>
<keyword evidence="3" id="KW-1003">Cell membrane</keyword>
<dbReference type="InterPro" id="IPR006685">
    <property type="entry name" value="MscS_channel_2nd"/>
</dbReference>
<proteinExistence type="inferred from homology"/>
<keyword evidence="7" id="KW-0997">Cell inner membrane</keyword>
<keyword evidence="6 7" id="KW-0472">Membrane</keyword>
<keyword evidence="11" id="KW-1185">Reference proteome</keyword>
<evidence type="ECO:0000259" key="8">
    <source>
        <dbReference type="Pfam" id="PF00924"/>
    </source>
</evidence>
<dbReference type="SUPFAM" id="SSF82689">
    <property type="entry name" value="Mechanosensitive channel protein MscS (YggB), C-terminal domain"/>
    <property type="match status" value="1"/>
</dbReference>
<dbReference type="AlphaFoldDB" id="A0A0W0X2X3"/>
<accession>A0A0W0X2X3</accession>
<dbReference type="PANTHER" id="PTHR30221:SF1">
    <property type="entry name" value="SMALL-CONDUCTANCE MECHANOSENSITIVE CHANNEL"/>
    <property type="match status" value="1"/>
</dbReference>
<organism evidence="10 11">
    <name type="scientific">Legionella nautarum</name>
    <dbReference type="NCBI Taxonomy" id="45070"/>
    <lineage>
        <taxon>Bacteria</taxon>
        <taxon>Pseudomonadati</taxon>
        <taxon>Pseudomonadota</taxon>
        <taxon>Gammaproteobacteria</taxon>
        <taxon>Legionellales</taxon>
        <taxon>Legionellaceae</taxon>
        <taxon>Legionella</taxon>
    </lineage>
</organism>
<dbReference type="GO" id="GO:0008381">
    <property type="term" value="F:mechanosensitive monoatomic ion channel activity"/>
    <property type="evidence" value="ECO:0007669"/>
    <property type="project" value="InterPro"/>
</dbReference>
<feature type="domain" description="Mechanosensitive ion channel MscS" evidence="8">
    <location>
        <begin position="109"/>
        <end position="173"/>
    </location>
</feature>
<dbReference type="InterPro" id="IPR045275">
    <property type="entry name" value="MscS_archaea/bacteria_type"/>
</dbReference>
<gene>
    <name evidence="10" type="ORF">Lnau_0348</name>
</gene>
<evidence type="ECO:0000313" key="11">
    <source>
        <dbReference type="Proteomes" id="UP000054725"/>
    </source>
</evidence>
<dbReference type="PANTHER" id="PTHR30221">
    <property type="entry name" value="SMALL-CONDUCTANCE MECHANOSENSITIVE CHANNEL"/>
    <property type="match status" value="1"/>
</dbReference>
<protein>
    <recommendedName>
        <fullName evidence="7">Small-conductance mechanosensitive channel</fullName>
    </recommendedName>
</protein>
<dbReference type="Gene3D" id="2.30.30.60">
    <property type="match status" value="1"/>
</dbReference>
<evidence type="ECO:0000259" key="9">
    <source>
        <dbReference type="Pfam" id="PF21082"/>
    </source>
</evidence>